<comment type="caution">
    <text evidence="2">The sequence shown here is derived from an EMBL/GenBank/DDBJ whole genome shotgun (WGS) entry which is preliminary data.</text>
</comment>
<organism evidence="2">
    <name type="scientific">Tanacetum cinerariifolium</name>
    <name type="common">Dalmatian daisy</name>
    <name type="synonym">Chrysanthemum cinerariifolium</name>
    <dbReference type="NCBI Taxonomy" id="118510"/>
    <lineage>
        <taxon>Eukaryota</taxon>
        <taxon>Viridiplantae</taxon>
        <taxon>Streptophyta</taxon>
        <taxon>Embryophyta</taxon>
        <taxon>Tracheophyta</taxon>
        <taxon>Spermatophyta</taxon>
        <taxon>Magnoliopsida</taxon>
        <taxon>eudicotyledons</taxon>
        <taxon>Gunneridae</taxon>
        <taxon>Pentapetalae</taxon>
        <taxon>asterids</taxon>
        <taxon>campanulids</taxon>
        <taxon>Asterales</taxon>
        <taxon>Asteraceae</taxon>
        <taxon>Asteroideae</taxon>
        <taxon>Anthemideae</taxon>
        <taxon>Anthemidinae</taxon>
        <taxon>Tanacetum</taxon>
    </lineage>
</organism>
<feature type="region of interest" description="Disordered" evidence="1">
    <location>
        <begin position="1"/>
        <end position="76"/>
    </location>
</feature>
<protein>
    <submittedName>
        <fullName evidence="2">Uncharacterized protein</fullName>
    </submittedName>
</protein>
<evidence type="ECO:0000313" key="2">
    <source>
        <dbReference type="EMBL" id="GFD30788.1"/>
    </source>
</evidence>
<name>A0A699VAV6_TANCI</name>
<evidence type="ECO:0000256" key="1">
    <source>
        <dbReference type="SAM" id="MobiDB-lite"/>
    </source>
</evidence>
<reference evidence="2" key="1">
    <citation type="journal article" date="2019" name="Sci. Rep.">
        <title>Draft genome of Tanacetum cinerariifolium, the natural source of mosquito coil.</title>
        <authorList>
            <person name="Yamashiro T."/>
            <person name="Shiraishi A."/>
            <person name="Satake H."/>
            <person name="Nakayama K."/>
        </authorList>
    </citation>
    <scope>NUCLEOTIDE SEQUENCE</scope>
</reference>
<feature type="non-terminal residue" evidence="2">
    <location>
        <position position="151"/>
    </location>
</feature>
<feature type="compositionally biased region" description="Pro residues" evidence="1">
    <location>
        <begin position="47"/>
        <end position="61"/>
    </location>
</feature>
<feature type="non-terminal residue" evidence="2">
    <location>
        <position position="1"/>
    </location>
</feature>
<gene>
    <name evidence="2" type="ORF">Tci_902757</name>
</gene>
<dbReference type="EMBL" id="BKCJ011407542">
    <property type="protein sequence ID" value="GFD30788.1"/>
    <property type="molecule type" value="Genomic_DNA"/>
</dbReference>
<accession>A0A699VAV6</accession>
<sequence>QTSISLSPEAEVERLIAMPTPSPSPLTSLSPPSVGEHLARCTAPAALPSPPLPPSLYPPPPVDRRDGIPESEQPPCKRLCLSTLGSMYEIGESSMRGYGIMDTWIDPAEAVTEMAPTTLEKVNTRVTELAELHEHDTQDLYALLEDAQVDR</sequence>
<proteinExistence type="predicted"/>
<dbReference type="AlphaFoldDB" id="A0A699VAV6"/>